<feature type="region of interest" description="Disordered" evidence="2">
    <location>
        <begin position="1"/>
        <end position="205"/>
    </location>
</feature>
<sequence>MGKDDHLYGQRPPKKQKKEMAISSSLDFASQLTSLMSKPGAGSSSSATSTAPAASSVGRARPSKSKDIFSDIKIKRRAGARASPATDDNADADADADASRRDPRRIRLRSPVGTEDDKAERARARRKMEEKARLYAAMKRGDYVPSREGEAAPLVDFDRKWAERHPGGNKDGDDDGGLVSSSSGSDDEDEDEDNNDREIIEYTDEFGRVRTGTAADKLRMERRLQRGEQSLADLERMSARPRAPEALIFGDAVQTGAFETADAAKMEELAAKRDRSATPPPATHYEADKEIRTKGVGFYAFSKDEERRQQEMKNLAEERARTEQVRKEREEKLEARRAEIEARRREIEARRKEKGERRAKQMADSFLDGLREDLLTPRKEDEGNKRKHGAEL</sequence>
<dbReference type="RefSeq" id="XP_030991918.1">
    <property type="nucleotide sequence ID" value="XM_031135480.1"/>
</dbReference>
<feature type="compositionally biased region" description="Basic and acidic residues" evidence="2">
    <location>
        <begin position="196"/>
        <end position="205"/>
    </location>
</feature>
<organism evidence="3 4">
    <name type="scientific">Thyridium curvatum</name>
    <dbReference type="NCBI Taxonomy" id="1093900"/>
    <lineage>
        <taxon>Eukaryota</taxon>
        <taxon>Fungi</taxon>
        <taxon>Dikarya</taxon>
        <taxon>Ascomycota</taxon>
        <taxon>Pezizomycotina</taxon>
        <taxon>Sordariomycetes</taxon>
        <taxon>Sordariomycetidae</taxon>
        <taxon>Thyridiales</taxon>
        <taxon>Thyridiaceae</taxon>
        <taxon>Thyridium</taxon>
    </lineage>
</organism>
<dbReference type="PANTHER" id="PTHR15885:SF1">
    <property type="entry name" value="COILED-COIL DOMAIN-CONTAINING PROTEIN 174"/>
    <property type="match status" value="1"/>
</dbReference>
<proteinExistence type="predicted"/>
<dbReference type="PANTHER" id="PTHR15885">
    <property type="entry name" value="COILED-COIL DOMAIN-CONTAINING PROTEIN 174"/>
    <property type="match status" value="1"/>
</dbReference>
<dbReference type="AlphaFoldDB" id="A0A507ARW9"/>
<feature type="compositionally biased region" description="Basic and acidic residues" evidence="2">
    <location>
        <begin position="115"/>
        <end position="171"/>
    </location>
</feature>
<feature type="region of interest" description="Disordered" evidence="2">
    <location>
        <begin position="303"/>
        <end position="392"/>
    </location>
</feature>
<dbReference type="Proteomes" id="UP000319257">
    <property type="component" value="Unassembled WGS sequence"/>
</dbReference>
<feature type="compositionally biased region" description="Basic and acidic residues" evidence="2">
    <location>
        <begin position="369"/>
        <end position="392"/>
    </location>
</feature>
<dbReference type="GO" id="GO:0005634">
    <property type="term" value="C:nucleus"/>
    <property type="evidence" value="ECO:0007669"/>
    <property type="project" value="TreeGrafter"/>
</dbReference>
<dbReference type="EMBL" id="SKBQ01000005">
    <property type="protein sequence ID" value="TPX10207.1"/>
    <property type="molecule type" value="Genomic_DNA"/>
</dbReference>
<dbReference type="InterPro" id="IPR025066">
    <property type="entry name" value="CCDC174-like"/>
</dbReference>
<feature type="compositionally biased region" description="Acidic residues" evidence="2">
    <location>
        <begin position="185"/>
        <end position="195"/>
    </location>
</feature>
<feature type="compositionally biased region" description="Polar residues" evidence="2">
    <location>
        <begin position="22"/>
        <end position="36"/>
    </location>
</feature>
<evidence type="ECO:0000313" key="4">
    <source>
        <dbReference type="Proteomes" id="UP000319257"/>
    </source>
</evidence>
<evidence type="ECO:0000256" key="1">
    <source>
        <dbReference type="ARBA" id="ARBA00023054"/>
    </source>
</evidence>
<name>A0A507ARW9_9PEZI</name>
<feature type="compositionally biased region" description="Basic and acidic residues" evidence="2">
    <location>
        <begin position="64"/>
        <end position="73"/>
    </location>
</feature>
<evidence type="ECO:0000256" key="2">
    <source>
        <dbReference type="SAM" id="MobiDB-lite"/>
    </source>
</evidence>
<evidence type="ECO:0000313" key="3">
    <source>
        <dbReference type="EMBL" id="TPX10207.1"/>
    </source>
</evidence>
<dbReference type="STRING" id="1093900.A0A507ARW9"/>
<dbReference type="Pfam" id="PF13300">
    <property type="entry name" value="DUF4078"/>
    <property type="match status" value="1"/>
</dbReference>
<dbReference type="InParanoid" id="A0A507ARW9"/>
<reference evidence="3 4" key="1">
    <citation type="submission" date="2019-06" db="EMBL/GenBank/DDBJ databases">
        <title>Draft genome sequence of the filamentous fungus Phialemoniopsis curvata isolated from diesel fuel.</title>
        <authorList>
            <person name="Varaljay V.A."/>
            <person name="Lyon W.J."/>
            <person name="Crouch A.L."/>
            <person name="Drake C.E."/>
            <person name="Hollomon J.M."/>
            <person name="Nadeau L.J."/>
            <person name="Nunn H.S."/>
            <person name="Stevenson B.S."/>
            <person name="Bojanowski C.L."/>
            <person name="Crookes-Goodson W.J."/>
        </authorList>
    </citation>
    <scope>NUCLEOTIDE SEQUENCE [LARGE SCALE GENOMIC DNA]</scope>
    <source>
        <strain evidence="3 4">D216</strain>
    </source>
</reference>
<feature type="compositionally biased region" description="Low complexity" evidence="2">
    <location>
        <begin position="39"/>
        <end position="56"/>
    </location>
</feature>
<keyword evidence="1" id="KW-0175">Coiled coil</keyword>
<dbReference type="OrthoDB" id="333551at2759"/>
<comment type="caution">
    <text evidence="3">The sequence shown here is derived from an EMBL/GenBank/DDBJ whole genome shotgun (WGS) entry which is preliminary data.</text>
</comment>
<gene>
    <name evidence="3" type="ORF">E0L32_001404</name>
</gene>
<dbReference type="GeneID" id="41968851"/>
<feature type="compositionally biased region" description="Basic and acidic residues" evidence="2">
    <location>
        <begin position="303"/>
        <end position="361"/>
    </location>
</feature>
<protein>
    <submittedName>
        <fullName evidence="3">Uncharacterized protein</fullName>
    </submittedName>
</protein>
<keyword evidence="4" id="KW-1185">Reference proteome</keyword>
<accession>A0A507ARW9</accession>